<evidence type="ECO:0000313" key="8">
    <source>
        <dbReference type="Proteomes" id="UP001228113"/>
    </source>
</evidence>
<dbReference type="GO" id="GO:0016787">
    <property type="term" value="F:hydrolase activity"/>
    <property type="evidence" value="ECO:0007669"/>
    <property type="project" value="UniProtKB-KW"/>
</dbReference>
<gene>
    <name evidence="5" type="primary">vapC</name>
    <name evidence="7" type="ORF">METESE_17260</name>
</gene>
<accession>A0AA48H6A6</accession>
<reference evidence="7" key="1">
    <citation type="journal article" date="2023" name="Int. J. Syst. Evol. Microbiol.">
        <title>Mesoterricola silvestris gen. nov., sp. nov., Mesoterricola sediminis sp. nov., Geothrix oryzae sp. nov., Geothrix edaphica sp. nov., Geothrix rubra sp. nov., and Geothrix limicola sp. nov., six novel members of Acidobacteriota isolated from soils.</title>
        <authorList>
            <person name="Itoh H."/>
            <person name="Sugisawa Y."/>
            <person name="Mise K."/>
            <person name="Xu Z."/>
            <person name="Kuniyasu M."/>
            <person name="Ushijima N."/>
            <person name="Kawano K."/>
            <person name="Kobayashi E."/>
            <person name="Shiratori Y."/>
            <person name="Masuda Y."/>
            <person name="Senoo K."/>
        </authorList>
    </citation>
    <scope>NUCLEOTIDE SEQUENCE</scope>
    <source>
        <strain evidence="7">W786</strain>
    </source>
</reference>
<keyword evidence="1 5" id="KW-1277">Toxin-antitoxin system</keyword>
<dbReference type="InterPro" id="IPR029060">
    <property type="entry name" value="PIN-like_dom_sf"/>
</dbReference>
<feature type="domain" description="PIN" evidence="6">
    <location>
        <begin position="4"/>
        <end position="104"/>
    </location>
</feature>
<keyword evidence="2 5" id="KW-0540">Nuclease</keyword>
<feature type="binding site" evidence="5">
    <location>
        <position position="5"/>
    </location>
    <ligand>
        <name>Mg(2+)</name>
        <dbReference type="ChEBI" id="CHEBI:18420"/>
    </ligand>
</feature>
<evidence type="ECO:0000256" key="4">
    <source>
        <dbReference type="ARBA" id="ARBA00022801"/>
    </source>
</evidence>
<keyword evidence="4 5" id="KW-0378">Hydrolase</keyword>
<name>A0AA48H6A6_9BACT</name>
<dbReference type="RefSeq" id="WP_243334245.1">
    <property type="nucleotide sequence ID" value="NZ_AP027081.1"/>
</dbReference>
<dbReference type="AlphaFoldDB" id="A0AA48H6A6"/>
<dbReference type="HAMAP" id="MF_00265">
    <property type="entry name" value="VapC_Nob1"/>
    <property type="match status" value="1"/>
</dbReference>
<keyword evidence="5" id="KW-0460">Magnesium</keyword>
<dbReference type="Gene3D" id="3.40.50.1010">
    <property type="entry name" value="5'-nuclease"/>
    <property type="match status" value="1"/>
</dbReference>
<evidence type="ECO:0000313" key="7">
    <source>
        <dbReference type="EMBL" id="BDU76768.1"/>
    </source>
</evidence>
<dbReference type="EC" id="3.1.-.-" evidence="5"/>
<dbReference type="GO" id="GO:0004540">
    <property type="term" value="F:RNA nuclease activity"/>
    <property type="evidence" value="ECO:0007669"/>
    <property type="project" value="InterPro"/>
</dbReference>
<evidence type="ECO:0000259" key="6">
    <source>
        <dbReference type="Pfam" id="PF01850"/>
    </source>
</evidence>
<protein>
    <recommendedName>
        <fullName evidence="5">Ribonuclease VapC</fullName>
        <shortName evidence="5">RNase VapC</shortName>
        <ecNumber evidence="5">3.1.-.-</ecNumber>
    </recommendedName>
    <alternativeName>
        <fullName evidence="5">Toxin VapC</fullName>
    </alternativeName>
</protein>
<dbReference type="Pfam" id="PF01850">
    <property type="entry name" value="PIN"/>
    <property type="match status" value="1"/>
</dbReference>
<dbReference type="Proteomes" id="UP001228113">
    <property type="component" value="Chromosome"/>
</dbReference>
<comment type="cofactor">
    <cofactor evidence="5">
        <name>Mg(2+)</name>
        <dbReference type="ChEBI" id="CHEBI:18420"/>
    </cofactor>
</comment>
<dbReference type="EMBL" id="AP027081">
    <property type="protein sequence ID" value="BDU76768.1"/>
    <property type="molecule type" value="Genomic_DNA"/>
</dbReference>
<dbReference type="InterPro" id="IPR002716">
    <property type="entry name" value="PIN_dom"/>
</dbReference>
<dbReference type="SUPFAM" id="SSF88723">
    <property type="entry name" value="PIN domain-like"/>
    <property type="match status" value="1"/>
</dbReference>
<dbReference type="GO" id="GO:0090729">
    <property type="term" value="F:toxin activity"/>
    <property type="evidence" value="ECO:0007669"/>
    <property type="project" value="UniProtKB-KW"/>
</dbReference>
<organism evidence="7 8">
    <name type="scientific">Mesoterricola sediminis</name>
    <dbReference type="NCBI Taxonomy" id="2927980"/>
    <lineage>
        <taxon>Bacteria</taxon>
        <taxon>Pseudomonadati</taxon>
        <taxon>Acidobacteriota</taxon>
        <taxon>Holophagae</taxon>
        <taxon>Holophagales</taxon>
        <taxon>Holophagaceae</taxon>
        <taxon>Mesoterricola</taxon>
    </lineage>
</organism>
<dbReference type="KEGG" id="msea:METESE_17260"/>
<evidence type="ECO:0000256" key="1">
    <source>
        <dbReference type="ARBA" id="ARBA00022649"/>
    </source>
</evidence>
<keyword evidence="3 5" id="KW-0479">Metal-binding</keyword>
<evidence type="ECO:0000256" key="2">
    <source>
        <dbReference type="ARBA" id="ARBA00022722"/>
    </source>
</evidence>
<keyword evidence="8" id="KW-1185">Reference proteome</keyword>
<dbReference type="InterPro" id="IPR022907">
    <property type="entry name" value="VapC_family"/>
</dbReference>
<feature type="binding site" evidence="5">
    <location>
        <position position="93"/>
    </location>
    <ligand>
        <name>Mg(2+)</name>
        <dbReference type="ChEBI" id="CHEBI:18420"/>
    </ligand>
</feature>
<comment type="similarity">
    <text evidence="5">Belongs to the PINc/VapC protein family.</text>
</comment>
<keyword evidence="5" id="KW-0800">Toxin</keyword>
<evidence type="ECO:0000256" key="3">
    <source>
        <dbReference type="ARBA" id="ARBA00022723"/>
    </source>
</evidence>
<evidence type="ECO:0000256" key="5">
    <source>
        <dbReference type="HAMAP-Rule" id="MF_00265"/>
    </source>
</evidence>
<proteinExistence type="inferred from homology"/>
<dbReference type="GO" id="GO:0000287">
    <property type="term" value="F:magnesium ion binding"/>
    <property type="evidence" value="ECO:0007669"/>
    <property type="project" value="UniProtKB-UniRule"/>
</dbReference>
<sequence>MRSVDASLLVAALAGGPGGAAAEAFIRTEGPVWISQVVLAEAVRVLEGGYGRTRDQLGLALERLLDNRDLVVDEPGSARAALALYRQGLDFEDALALETARRAGHLPMATLRTALGGVAGAFIPGA</sequence>
<comment type="function">
    <text evidence="5">Toxic component of a toxin-antitoxin (TA) system. An RNase.</text>
</comment>